<dbReference type="Proteomes" id="UP000277326">
    <property type="component" value="Unassembled WGS sequence"/>
</dbReference>
<keyword evidence="10" id="KW-1185">Reference proteome</keyword>
<dbReference type="InterPro" id="IPR000740">
    <property type="entry name" value="GrpE"/>
</dbReference>
<dbReference type="SUPFAM" id="SSF58014">
    <property type="entry name" value="Coiled-coil domain of nucleotide exchange factor GrpE"/>
    <property type="match status" value="1"/>
</dbReference>
<comment type="subunit">
    <text evidence="3">Homodimer.</text>
</comment>
<dbReference type="CDD" id="cd00446">
    <property type="entry name" value="GrpE"/>
    <property type="match status" value="1"/>
</dbReference>
<dbReference type="InterPro" id="IPR013805">
    <property type="entry name" value="GrpE_CC"/>
</dbReference>
<dbReference type="GO" id="GO:0042803">
    <property type="term" value="F:protein homodimerization activity"/>
    <property type="evidence" value="ECO:0007669"/>
    <property type="project" value="InterPro"/>
</dbReference>
<evidence type="ECO:0000256" key="4">
    <source>
        <dbReference type="RuleBase" id="RU004478"/>
    </source>
</evidence>
<evidence type="ECO:0000256" key="1">
    <source>
        <dbReference type="ARBA" id="ARBA00009054"/>
    </source>
</evidence>
<keyword evidence="3" id="KW-0346">Stress response</keyword>
<dbReference type="InterPro" id="IPR009012">
    <property type="entry name" value="GrpE_head"/>
</dbReference>
<comment type="similarity">
    <text evidence="1 3 4">Belongs to the GrpE family.</text>
</comment>
<dbReference type="KEGG" id="haer:DU502_10740"/>
<dbReference type="SUPFAM" id="SSF51064">
    <property type="entry name" value="Head domain of nucleotide exchange factor GrpE"/>
    <property type="match status" value="1"/>
</dbReference>
<evidence type="ECO:0000313" key="9">
    <source>
        <dbReference type="Proteomes" id="UP000277326"/>
    </source>
</evidence>
<evidence type="ECO:0000256" key="6">
    <source>
        <dbReference type="SAM" id="MobiDB-lite"/>
    </source>
</evidence>
<evidence type="ECO:0000256" key="2">
    <source>
        <dbReference type="ARBA" id="ARBA00023186"/>
    </source>
</evidence>
<name>A0A3M0E0X2_9EURY</name>
<evidence type="ECO:0000256" key="3">
    <source>
        <dbReference type="HAMAP-Rule" id="MF_01151"/>
    </source>
</evidence>
<proteinExistence type="inferred from homology"/>
<reference evidence="7 10" key="2">
    <citation type="submission" date="2018-07" db="EMBL/GenBank/DDBJ databases">
        <title>Genome sequences of Haloplanus aerogenes JCM 16430T.</title>
        <authorList>
            <person name="Kim Y.B."/>
            <person name="Roh S.W."/>
        </authorList>
    </citation>
    <scope>NUCLEOTIDE SEQUENCE [LARGE SCALE GENOMIC DNA]</scope>
    <source>
        <strain evidence="7 10">JCM 16430</strain>
    </source>
</reference>
<dbReference type="Pfam" id="PF01025">
    <property type="entry name" value="GrpE"/>
    <property type="match status" value="1"/>
</dbReference>
<dbReference type="PRINTS" id="PR00773">
    <property type="entry name" value="GRPEPROTEIN"/>
</dbReference>
<reference evidence="8" key="3">
    <citation type="submission" date="2018-10" db="EMBL/GenBank/DDBJ databases">
        <authorList>
            <person name="Whitman W."/>
            <person name="Huntemann M."/>
            <person name="Clum A."/>
            <person name="Pillay M."/>
            <person name="Palaniappan K."/>
            <person name="Varghese N."/>
            <person name="Mikhailova N."/>
            <person name="Stamatis D."/>
            <person name="Reddy T."/>
            <person name="Daum C."/>
            <person name="Shapiro N."/>
            <person name="Ivanova N."/>
            <person name="Kyrpides N."/>
            <person name="Woyke T."/>
        </authorList>
    </citation>
    <scope>NUCLEOTIDE SEQUENCE</scope>
    <source>
        <strain evidence="8">CGMCC 1.10124</strain>
    </source>
</reference>
<dbReference type="RefSeq" id="WP_121919357.1">
    <property type="nucleotide sequence ID" value="NZ_CP034145.1"/>
</dbReference>
<dbReference type="Proteomes" id="UP000282007">
    <property type="component" value="Chromosome"/>
</dbReference>
<dbReference type="Gene3D" id="2.30.22.10">
    <property type="entry name" value="Head domain of nucleotide exchange factor GrpE"/>
    <property type="match status" value="1"/>
</dbReference>
<dbReference type="EMBL" id="REFS01000001">
    <property type="protein sequence ID" value="RMB25566.1"/>
    <property type="molecule type" value="Genomic_DNA"/>
</dbReference>
<organism evidence="8 9">
    <name type="scientific">Haloplanus aerogenes</name>
    <dbReference type="NCBI Taxonomy" id="660522"/>
    <lineage>
        <taxon>Archaea</taxon>
        <taxon>Methanobacteriati</taxon>
        <taxon>Methanobacteriota</taxon>
        <taxon>Stenosarchaea group</taxon>
        <taxon>Halobacteria</taxon>
        <taxon>Halobacteriales</taxon>
        <taxon>Haloferacaceae</taxon>
        <taxon>Haloplanus</taxon>
    </lineage>
</organism>
<keyword evidence="2 3" id="KW-0143">Chaperone</keyword>
<evidence type="ECO:0000313" key="8">
    <source>
        <dbReference type="EMBL" id="RMB25566.1"/>
    </source>
</evidence>
<gene>
    <name evidence="3 7" type="primary">grpE</name>
    <name evidence="8" type="ORF">ATH50_0663</name>
    <name evidence="7" type="ORF">DU502_10740</name>
</gene>
<dbReference type="GeneID" id="38471768"/>
<feature type="compositionally biased region" description="Acidic residues" evidence="6">
    <location>
        <begin position="15"/>
        <end position="32"/>
    </location>
</feature>
<evidence type="ECO:0000256" key="5">
    <source>
        <dbReference type="SAM" id="Coils"/>
    </source>
</evidence>
<dbReference type="GO" id="GO:0006457">
    <property type="term" value="P:protein folding"/>
    <property type="evidence" value="ECO:0007669"/>
    <property type="project" value="InterPro"/>
</dbReference>
<keyword evidence="3" id="KW-0963">Cytoplasm</keyword>
<comment type="function">
    <text evidence="3">Participates actively in the response to hyperosmotic and heat shock by preventing the aggregation of stress-denatured proteins, in association with DnaK and GrpE. It is the nucleotide exchange factor for DnaK and may function as a thermosensor. Unfolded proteins bind initially to DnaJ; upon interaction with the DnaJ-bound protein, DnaK hydrolyzes its bound ATP, resulting in the formation of a stable complex. GrpE releases ADP from DnaK; ATP binding to DnaK triggers the release of the substrate protein, thus completing the reaction cycle. Several rounds of ATP-dependent interactions between DnaJ, DnaK and GrpE are required for fully efficient folding.</text>
</comment>
<sequence length="210" mass="23394">MHEDAADGTGADAAPEGDEPDTDAAPADEDAAGEATDLADRVAAYDDELGAAVGNLEERVEELEAELAEKRERTDDLESRLKRKQADFQNYKKRAKKRQEEIKERATEDFVTRLVPVRDDLVRALDQDEDVDIRDGVESTLESFDRVLDEENVTPIEPSPGDEVDPTRHQVMMRVESDQSEGTVVDVYRPGYEMAEKVIQEAQVTVSDGE</sequence>
<dbReference type="PANTHER" id="PTHR21237:SF23">
    <property type="entry name" value="GRPE PROTEIN HOMOLOG, MITOCHONDRIAL"/>
    <property type="match status" value="1"/>
</dbReference>
<keyword evidence="5" id="KW-0175">Coiled coil</keyword>
<dbReference type="PANTHER" id="PTHR21237">
    <property type="entry name" value="GRPE PROTEIN"/>
    <property type="match status" value="1"/>
</dbReference>
<evidence type="ECO:0000313" key="7">
    <source>
        <dbReference type="EMBL" id="AZH25823.1"/>
    </source>
</evidence>
<reference evidence="8 9" key="1">
    <citation type="journal article" date="2015" name="Stand. Genomic Sci.">
        <title>Genomic Encyclopedia of Bacterial and Archaeal Type Strains, Phase III: the genomes of soil and plant-associated and newly described type strains.</title>
        <authorList>
            <person name="Whitman W.B."/>
            <person name="Woyke T."/>
            <person name="Klenk H.P."/>
            <person name="Zhou Y."/>
            <person name="Lilburn T.G."/>
            <person name="Beck B.J."/>
            <person name="De Vos P."/>
            <person name="Vandamme P."/>
            <person name="Eisen J.A."/>
            <person name="Garrity G."/>
            <person name="Hugenholtz P."/>
            <person name="Kyrpides N.C."/>
        </authorList>
    </citation>
    <scope>NUCLEOTIDE SEQUENCE [LARGE SCALE GENOMIC DNA]</scope>
    <source>
        <strain evidence="8 9">CGMCC 1.10124</strain>
    </source>
</reference>
<dbReference type="EMBL" id="CP034145">
    <property type="protein sequence ID" value="AZH25823.1"/>
    <property type="molecule type" value="Genomic_DNA"/>
</dbReference>
<dbReference type="Gene3D" id="3.90.20.20">
    <property type="match status" value="1"/>
</dbReference>
<dbReference type="OrthoDB" id="372230at2157"/>
<dbReference type="GO" id="GO:0005737">
    <property type="term" value="C:cytoplasm"/>
    <property type="evidence" value="ECO:0007669"/>
    <property type="project" value="UniProtKB-SubCell"/>
</dbReference>
<dbReference type="GO" id="GO:0000774">
    <property type="term" value="F:adenyl-nucleotide exchange factor activity"/>
    <property type="evidence" value="ECO:0007669"/>
    <property type="project" value="InterPro"/>
</dbReference>
<accession>A0A3M0E0X2</accession>
<comment type="subcellular location">
    <subcellularLocation>
        <location evidence="3">Cytoplasm</location>
    </subcellularLocation>
</comment>
<dbReference type="HAMAP" id="MF_01151">
    <property type="entry name" value="GrpE"/>
    <property type="match status" value="1"/>
</dbReference>
<feature type="region of interest" description="Disordered" evidence="6">
    <location>
        <begin position="146"/>
        <end position="167"/>
    </location>
</feature>
<evidence type="ECO:0000313" key="10">
    <source>
        <dbReference type="Proteomes" id="UP000282007"/>
    </source>
</evidence>
<feature type="coiled-coil region" evidence="5">
    <location>
        <begin position="46"/>
        <end position="101"/>
    </location>
</feature>
<feature type="region of interest" description="Disordered" evidence="6">
    <location>
        <begin position="1"/>
        <end position="43"/>
    </location>
</feature>
<dbReference type="GO" id="GO:0051087">
    <property type="term" value="F:protein-folding chaperone binding"/>
    <property type="evidence" value="ECO:0007669"/>
    <property type="project" value="InterPro"/>
</dbReference>
<protein>
    <recommendedName>
        <fullName evidence="3">Protein GrpE</fullName>
    </recommendedName>
    <alternativeName>
        <fullName evidence="3">HSP-70 cofactor</fullName>
    </alternativeName>
</protein>
<dbReference type="GO" id="GO:0051082">
    <property type="term" value="F:unfolded protein binding"/>
    <property type="evidence" value="ECO:0007669"/>
    <property type="project" value="TreeGrafter"/>
</dbReference>
<dbReference type="AlphaFoldDB" id="A0A3M0E0X2"/>